<dbReference type="InterPro" id="IPR005273">
    <property type="entry name" value="Ura-DNA_glyco_family4"/>
</dbReference>
<dbReference type="Proteomes" id="UP000230732">
    <property type="component" value="Unassembled WGS sequence"/>
</dbReference>
<comment type="catalytic activity">
    <reaction evidence="1">
        <text>Hydrolyzes single-stranded DNA or mismatched double-stranded DNA and polynucleotides, releasing free uracil.</text>
        <dbReference type="EC" id="3.2.2.27"/>
    </reaction>
</comment>
<evidence type="ECO:0000256" key="2">
    <source>
        <dbReference type="ARBA" id="ARBA00006521"/>
    </source>
</evidence>
<keyword evidence="11" id="KW-0234">DNA repair</keyword>
<evidence type="ECO:0000256" key="3">
    <source>
        <dbReference type="ARBA" id="ARBA00012030"/>
    </source>
</evidence>
<evidence type="ECO:0000256" key="4">
    <source>
        <dbReference type="ARBA" id="ARBA00019403"/>
    </source>
</evidence>
<reference evidence="14" key="1">
    <citation type="submission" date="2017-09" db="EMBL/GenBank/DDBJ databases">
        <title>Depth-based differentiation of microbial function through sediment-hosted aquifers and enrichment of novel symbionts in the deep terrestrial subsurface.</title>
        <authorList>
            <person name="Probst A.J."/>
            <person name="Ladd B."/>
            <person name="Jarett J.K."/>
            <person name="Geller-Mcgrath D.E."/>
            <person name="Sieber C.M.K."/>
            <person name="Emerson J.B."/>
            <person name="Anantharaman K."/>
            <person name="Thomas B.C."/>
            <person name="Malmstrom R."/>
            <person name="Stieglmeier M."/>
            <person name="Klingl A."/>
            <person name="Woyke T."/>
            <person name="Ryan C.M."/>
            <person name="Banfield J.F."/>
        </authorList>
    </citation>
    <scope>NUCLEOTIDE SEQUENCE [LARGE SCALE GENOMIC DNA]</scope>
</reference>
<evidence type="ECO:0000256" key="6">
    <source>
        <dbReference type="ARBA" id="ARBA00022723"/>
    </source>
</evidence>
<dbReference type="GO" id="GO:0046872">
    <property type="term" value="F:metal ion binding"/>
    <property type="evidence" value="ECO:0007669"/>
    <property type="project" value="UniProtKB-KW"/>
</dbReference>
<evidence type="ECO:0000256" key="10">
    <source>
        <dbReference type="ARBA" id="ARBA00023014"/>
    </source>
</evidence>
<dbReference type="InterPro" id="IPR051536">
    <property type="entry name" value="UDG_Type-4/5"/>
</dbReference>
<keyword evidence="8" id="KW-0378">Hydrolase</keyword>
<dbReference type="SMART" id="SM00986">
    <property type="entry name" value="UDG"/>
    <property type="match status" value="1"/>
</dbReference>
<dbReference type="CDD" id="cd10030">
    <property type="entry name" value="UDG-F4_TTUDGA_SPO1dp_like"/>
    <property type="match status" value="1"/>
</dbReference>
<dbReference type="GO" id="GO:0006281">
    <property type="term" value="P:DNA repair"/>
    <property type="evidence" value="ECO:0007669"/>
    <property type="project" value="UniProtKB-KW"/>
</dbReference>
<dbReference type="SUPFAM" id="SSF52141">
    <property type="entry name" value="Uracil-DNA glycosylase-like"/>
    <property type="match status" value="1"/>
</dbReference>
<keyword evidence="5" id="KW-0004">4Fe-4S</keyword>
<keyword evidence="10" id="KW-0411">Iron-sulfur</keyword>
<evidence type="ECO:0000256" key="9">
    <source>
        <dbReference type="ARBA" id="ARBA00023004"/>
    </source>
</evidence>
<evidence type="ECO:0000256" key="7">
    <source>
        <dbReference type="ARBA" id="ARBA00022763"/>
    </source>
</evidence>
<evidence type="ECO:0000256" key="1">
    <source>
        <dbReference type="ARBA" id="ARBA00001400"/>
    </source>
</evidence>
<comment type="similarity">
    <text evidence="2">Belongs to the uracil-DNA glycosylase (UDG) superfamily. Type 4 (UDGa) family.</text>
</comment>
<dbReference type="NCBIfam" id="TIGR00758">
    <property type="entry name" value="UDG_fam4"/>
    <property type="match status" value="1"/>
</dbReference>
<sequence length="190" mass="21630">MNKVQKLKKLHKKWLQECTCELRKNAIQGVPGDGSANAQIVFIGEAPGSKEDKVGRPFVGSAGKFLAEMLESVKMKRDDVYITNIVKYRPPKNRDPTSKEIADCTQWLEDEIKLIDPTLIVFLGRYAMNHFFPKEKISEAHGVLLTENHFGRVRNFLPLYHPAASLYNGSIRDVMKDDFKMIPKILGELK</sequence>
<evidence type="ECO:0000256" key="11">
    <source>
        <dbReference type="ARBA" id="ARBA00023204"/>
    </source>
</evidence>
<dbReference type="Pfam" id="PF03167">
    <property type="entry name" value="UDG"/>
    <property type="match status" value="1"/>
</dbReference>
<dbReference type="AlphaFoldDB" id="A0A2M7Q5Z6"/>
<evidence type="ECO:0000259" key="12">
    <source>
        <dbReference type="SMART" id="SM00986"/>
    </source>
</evidence>
<dbReference type="InterPro" id="IPR036895">
    <property type="entry name" value="Uracil-DNA_glycosylase-like_sf"/>
</dbReference>
<dbReference type="EC" id="3.2.2.27" evidence="3"/>
<evidence type="ECO:0000313" key="14">
    <source>
        <dbReference type="Proteomes" id="UP000230732"/>
    </source>
</evidence>
<dbReference type="GO" id="GO:0051539">
    <property type="term" value="F:4 iron, 4 sulfur cluster binding"/>
    <property type="evidence" value="ECO:0007669"/>
    <property type="project" value="UniProtKB-KW"/>
</dbReference>
<protein>
    <recommendedName>
        <fullName evidence="4">Type-4 uracil-DNA glycosylase</fullName>
        <ecNumber evidence="3">3.2.2.27</ecNumber>
    </recommendedName>
</protein>
<dbReference type="SMART" id="SM00987">
    <property type="entry name" value="UreE_C"/>
    <property type="match status" value="1"/>
</dbReference>
<dbReference type="PANTHER" id="PTHR33693:SF1">
    <property type="entry name" value="TYPE-4 URACIL-DNA GLYCOSYLASE"/>
    <property type="match status" value="1"/>
</dbReference>
<proteinExistence type="inferred from homology"/>
<keyword evidence="9" id="KW-0408">Iron</keyword>
<keyword evidence="6" id="KW-0479">Metal-binding</keyword>
<dbReference type="GO" id="GO:0004844">
    <property type="term" value="F:uracil DNA N-glycosylase activity"/>
    <property type="evidence" value="ECO:0007669"/>
    <property type="project" value="UniProtKB-EC"/>
</dbReference>
<evidence type="ECO:0000313" key="13">
    <source>
        <dbReference type="EMBL" id="PIY58490.1"/>
    </source>
</evidence>
<evidence type="ECO:0000256" key="5">
    <source>
        <dbReference type="ARBA" id="ARBA00022485"/>
    </source>
</evidence>
<dbReference type="EMBL" id="PFKX01000040">
    <property type="protein sequence ID" value="PIY58490.1"/>
    <property type="molecule type" value="Genomic_DNA"/>
</dbReference>
<dbReference type="Gene3D" id="3.40.470.10">
    <property type="entry name" value="Uracil-DNA glycosylase-like domain"/>
    <property type="match status" value="1"/>
</dbReference>
<dbReference type="InterPro" id="IPR005122">
    <property type="entry name" value="Uracil-DNA_glycosylase-like"/>
</dbReference>
<comment type="caution">
    <text evidence="13">The sequence shown here is derived from an EMBL/GenBank/DDBJ whole genome shotgun (WGS) entry which is preliminary data.</text>
</comment>
<organism evidence="13 14">
    <name type="scientific">Candidatus Yonathbacteria bacterium CG_4_10_14_0_8_um_filter_43_17</name>
    <dbReference type="NCBI Taxonomy" id="1975099"/>
    <lineage>
        <taxon>Bacteria</taxon>
        <taxon>Candidatus Yonathiibacteriota</taxon>
    </lineage>
</organism>
<name>A0A2M7Q5Z6_9BACT</name>
<dbReference type="PANTHER" id="PTHR33693">
    <property type="entry name" value="TYPE-5 URACIL-DNA GLYCOSYLASE"/>
    <property type="match status" value="1"/>
</dbReference>
<gene>
    <name evidence="13" type="ORF">COY98_02055</name>
</gene>
<accession>A0A2M7Q5Z6</accession>
<evidence type="ECO:0000256" key="8">
    <source>
        <dbReference type="ARBA" id="ARBA00022801"/>
    </source>
</evidence>
<feature type="domain" description="Uracil-DNA glycosylase-like" evidence="12">
    <location>
        <begin position="31"/>
        <end position="180"/>
    </location>
</feature>
<keyword evidence="7" id="KW-0227">DNA damage</keyword>